<dbReference type="InterPro" id="IPR004797">
    <property type="entry name" value="Competence_ComEC/Rec2"/>
</dbReference>
<dbReference type="NCBIfam" id="TIGR00360">
    <property type="entry name" value="ComEC_N-term"/>
    <property type="match status" value="1"/>
</dbReference>
<dbReference type="EMBL" id="OX336137">
    <property type="protein sequence ID" value="CAI2717794.1"/>
    <property type="molecule type" value="Genomic_DNA"/>
</dbReference>
<dbReference type="RefSeq" id="WP_282010713.1">
    <property type="nucleotide sequence ID" value="NZ_OX336137.1"/>
</dbReference>
<feature type="transmembrane region" description="Helical" evidence="6">
    <location>
        <begin position="480"/>
        <end position="498"/>
    </location>
</feature>
<feature type="transmembrane region" description="Helical" evidence="6">
    <location>
        <begin position="27"/>
        <end position="44"/>
    </location>
</feature>
<dbReference type="SMART" id="SM00849">
    <property type="entry name" value="Lactamase_B"/>
    <property type="match status" value="1"/>
</dbReference>
<dbReference type="InterPro" id="IPR036866">
    <property type="entry name" value="RibonucZ/Hydroxyglut_hydro"/>
</dbReference>
<proteinExistence type="predicted"/>
<dbReference type="Pfam" id="PF03772">
    <property type="entry name" value="Competence"/>
    <property type="match status" value="1"/>
</dbReference>
<comment type="subcellular location">
    <subcellularLocation>
        <location evidence="1">Cell membrane</location>
        <topology evidence="1">Multi-pass membrane protein</topology>
    </subcellularLocation>
</comment>
<evidence type="ECO:0000259" key="7">
    <source>
        <dbReference type="SMART" id="SM00849"/>
    </source>
</evidence>
<keyword evidence="9" id="KW-1185">Reference proteome</keyword>
<evidence type="ECO:0000256" key="1">
    <source>
        <dbReference type="ARBA" id="ARBA00004651"/>
    </source>
</evidence>
<evidence type="ECO:0000256" key="2">
    <source>
        <dbReference type="ARBA" id="ARBA00022475"/>
    </source>
</evidence>
<accession>A0ABM9HCA4</accession>
<dbReference type="Proteomes" id="UP001157733">
    <property type="component" value="Chromosome"/>
</dbReference>
<keyword evidence="3 6" id="KW-0812">Transmembrane</keyword>
<feature type="transmembrane region" description="Helical" evidence="6">
    <location>
        <begin position="51"/>
        <end position="69"/>
    </location>
</feature>
<evidence type="ECO:0000256" key="6">
    <source>
        <dbReference type="SAM" id="Phobius"/>
    </source>
</evidence>
<feature type="transmembrane region" description="Helical" evidence="6">
    <location>
        <begin position="448"/>
        <end position="473"/>
    </location>
</feature>
<evidence type="ECO:0000256" key="4">
    <source>
        <dbReference type="ARBA" id="ARBA00022989"/>
    </source>
</evidence>
<dbReference type="Gene3D" id="3.60.15.10">
    <property type="entry name" value="Ribonuclease Z/Hydroxyacylglutathione hydrolase-like"/>
    <property type="match status" value="1"/>
</dbReference>
<keyword evidence="4 6" id="KW-1133">Transmembrane helix</keyword>
<evidence type="ECO:0000313" key="8">
    <source>
        <dbReference type="EMBL" id="CAI2717794.1"/>
    </source>
</evidence>
<evidence type="ECO:0000313" key="9">
    <source>
        <dbReference type="Proteomes" id="UP001157733"/>
    </source>
</evidence>
<feature type="transmembrane region" description="Helical" evidence="6">
    <location>
        <begin position="560"/>
        <end position="576"/>
    </location>
</feature>
<dbReference type="SUPFAM" id="SSF56281">
    <property type="entry name" value="Metallo-hydrolase/oxidoreductase"/>
    <property type="match status" value="1"/>
</dbReference>
<evidence type="ECO:0000256" key="5">
    <source>
        <dbReference type="ARBA" id="ARBA00023136"/>
    </source>
</evidence>
<dbReference type="InterPro" id="IPR025405">
    <property type="entry name" value="DUF4131"/>
</dbReference>
<dbReference type="NCBIfam" id="TIGR00361">
    <property type="entry name" value="ComEC_Rec2"/>
    <property type="match status" value="1"/>
</dbReference>
<feature type="transmembrane region" description="Helical" evidence="6">
    <location>
        <begin position="518"/>
        <end position="539"/>
    </location>
</feature>
<dbReference type="InterPro" id="IPR004477">
    <property type="entry name" value="ComEC_N"/>
</dbReference>
<dbReference type="Pfam" id="PF00753">
    <property type="entry name" value="Lactamase_B"/>
    <property type="match status" value="1"/>
</dbReference>
<dbReference type="InterPro" id="IPR035681">
    <property type="entry name" value="ComA-like_MBL"/>
</dbReference>
<name>A0ABM9HCA4_9BACT</name>
<reference evidence="8 9" key="1">
    <citation type="submission" date="2022-09" db="EMBL/GenBank/DDBJ databases">
        <authorList>
            <person name="Kop L."/>
        </authorList>
    </citation>
    <scope>NUCLEOTIDE SEQUENCE [LARGE SCALE GENOMIC DNA]</scope>
    <source>
        <strain evidence="8 9">347</strain>
    </source>
</reference>
<feature type="transmembrane region" description="Helical" evidence="6">
    <location>
        <begin position="251"/>
        <end position="273"/>
    </location>
</feature>
<protein>
    <submittedName>
        <fullName evidence="8">Metallo-beta-lactamase superfamily</fullName>
    </submittedName>
</protein>
<feature type="transmembrane region" description="Helical" evidence="6">
    <location>
        <begin position="318"/>
        <end position="335"/>
    </location>
</feature>
<dbReference type="InterPro" id="IPR001279">
    <property type="entry name" value="Metallo-B-lactamas"/>
</dbReference>
<feature type="transmembrane region" description="Helical" evidence="6">
    <location>
        <begin position="367"/>
        <end position="383"/>
    </location>
</feature>
<keyword evidence="5 6" id="KW-0472">Membrane</keyword>
<feature type="transmembrane region" description="Helical" evidence="6">
    <location>
        <begin position="342"/>
        <end position="361"/>
    </location>
</feature>
<organism evidence="8 9">
    <name type="scientific">Nitrospina watsonii</name>
    <dbReference type="NCBI Taxonomy" id="1323948"/>
    <lineage>
        <taxon>Bacteria</taxon>
        <taxon>Pseudomonadati</taxon>
        <taxon>Nitrospinota/Tectimicrobiota group</taxon>
        <taxon>Nitrospinota</taxon>
        <taxon>Nitrospinia</taxon>
        <taxon>Nitrospinales</taxon>
        <taxon>Nitrospinaceae</taxon>
        <taxon>Nitrospina</taxon>
    </lineage>
</organism>
<gene>
    <name evidence="8" type="ORF">NSPWAT_0935</name>
</gene>
<feature type="domain" description="Metallo-beta-lactamase" evidence="7">
    <location>
        <begin position="596"/>
        <end position="804"/>
    </location>
</feature>
<dbReference type="CDD" id="cd07731">
    <property type="entry name" value="ComA-like_MBL-fold"/>
    <property type="match status" value="1"/>
</dbReference>
<keyword evidence="2" id="KW-1003">Cell membrane</keyword>
<sequence length="852" mass="95529">MVALLPYFLFYLTGLFAAYPASHDFLFAGALPGVALAAAVWLTRQHRATRWWQYFLFALLITWGATASMRDTALRPADHILNHIEDGRRADLTGIVTQPPRYYPDRVRYAIDVESLHYDGEEPVAVSGRARITLYEAESNVRTGDRVRFDRVRLKRPRNFKNPGRFDYEHYMRTEGLDVTGGISKADRMQIITHVRTSALTALRERMLHAVRDLFDRHLDGDRAALLRGMVLGEKEFLSEDLQEAFRATGVAHLMAVSGLHIGFVAAATYFLIHPLLWRLFLKFRPRWVYLGWTQKAAVACCFLPVLLYMMLVGSKVSALRAGSMVILFLIAVLADRERSVLNALLVAAFGILLWSPGAFLTPGFQLSFGAVFTILYLHRMLLQPEGDAIDRLGEKPWYRRLPGLREDDDGIPARALRFLYGTAFVSLAAILGTFPTLVYQFNRVSLAGFFLNLLLVPLASILIPAALLIALVSALSPTLAGLLMTGVDAVLGVFVTLPVWVASFPYASFYVPTPPEFWLLLYAALVLGLPAYIHGFYLMARKTEETPPQKILTPKRSQAAGLAVCAVGVFVWWMWPQFPKFQSDTLRVTVLDVGQGESVFIEFPNRETLLIDGGGFYKDALDVGKAVVGRFLWNRGERRLDYLIATHSDHDHISGLLSLSELMDVGHFLDRAPPIADARIDRLRRNLVERGTRRLVLAPGERRAFGEVRLTVLHPAPPFLRTVGLTPQRIDNDLSWVLRLDYREFSLLLTGDITAQAEAHLLASGAPLRADVLKVPHHGSRYSSSPAFLKAVGAKDALVSAGYVNPFRHPHDEVLKRYETQGTRVWRTDLHGALCLSTEGRGWRIETHEEL</sequence>
<dbReference type="InterPro" id="IPR052159">
    <property type="entry name" value="Competence_DNA_uptake"/>
</dbReference>
<feature type="transmembrane region" description="Helical" evidence="6">
    <location>
        <begin position="419"/>
        <end position="442"/>
    </location>
</feature>
<evidence type="ECO:0000256" key="3">
    <source>
        <dbReference type="ARBA" id="ARBA00022692"/>
    </source>
</evidence>
<dbReference type="Pfam" id="PF13567">
    <property type="entry name" value="DUF4131"/>
    <property type="match status" value="1"/>
</dbReference>
<dbReference type="PANTHER" id="PTHR30619:SF1">
    <property type="entry name" value="RECOMBINATION PROTEIN 2"/>
    <property type="match status" value="1"/>
</dbReference>
<feature type="transmembrane region" description="Helical" evidence="6">
    <location>
        <begin position="293"/>
        <end position="312"/>
    </location>
</feature>
<dbReference type="PANTHER" id="PTHR30619">
    <property type="entry name" value="DNA INTERNALIZATION/COMPETENCE PROTEIN COMEC/REC2"/>
    <property type="match status" value="1"/>
</dbReference>